<name>A0A4Y2DMM6_ARAVE</name>
<proteinExistence type="predicted"/>
<dbReference type="AlphaFoldDB" id="A0A4Y2DMM6"/>
<protein>
    <submittedName>
        <fullName evidence="1">Uncharacterized protein</fullName>
    </submittedName>
</protein>
<reference evidence="1 2" key="1">
    <citation type="journal article" date="2019" name="Sci. Rep.">
        <title>Orb-weaving spider Araneus ventricosus genome elucidates the spidroin gene catalogue.</title>
        <authorList>
            <person name="Kono N."/>
            <person name="Nakamura H."/>
            <person name="Ohtoshi R."/>
            <person name="Moran D.A.P."/>
            <person name="Shinohara A."/>
            <person name="Yoshida Y."/>
            <person name="Fujiwara M."/>
            <person name="Mori M."/>
            <person name="Tomita M."/>
            <person name="Arakawa K."/>
        </authorList>
    </citation>
    <scope>NUCLEOTIDE SEQUENCE [LARGE SCALE GENOMIC DNA]</scope>
</reference>
<evidence type="ECO:0000313" key="2">
    <source>
        <dbReference type="Proteomes" id="UP000499080"/>
    </source>
</evidence>
<dbReference type="EMBL" id="BGPR01000381">
    <property type="protein sequence ID" value="GBM16905.1"/>
    <property type="molecule type" value="Genomic_DNA"/>
</dbReference>
<organism evidence="1 2">
    <name type="scientific">Araneus ventricosus</name>
    <name type="common">Orbweaver spider</name>
    <name type="synonym">Epeira ventricosa</name>
    <dbReference type="NCBI Taxonomy" id="182803"/>
    <lineage>
        <taxon>Eukaryota</taxon>
        <taxon>Metazoa</taxon>
        <taxon>Ecdysozoa</taxon>
        <taxon>Arthropoda</taxon>
        <taxon>Chelicerata</taxon>
        <taxon>Arachnida</taxon>
        <taxon>Araneae</taxon>
        <taxon>Araneomorphae</taxon>
        <taxon>Entelegynae</taxon>
        <taxon>Araneoidea</taxon>
        <taxon>Araneidae</taxon>
        <taxon>Araneus</taxon>
    </lineage>
</organism>
<accession>A0A4Y2DMM6</accession>
<comment type="caution">
    <text evidence="1">The sequence shown here is derived from an EMBL/GenBank/DDBJ whole genome shotgun (WGS) entry which is preliminary data.</text>
</comment>
<dbReference type="Proteomes" id="UP000499080">
    <property type="component" value="Unassembled WGS sequence"/>
</dbReference>
<keyword evidence="2" id="KW-1185">Reference proteome</keyword>
<sequence>MVRCPLRGRRVLGSKPDSTKNSALYIGLLRIKLYVEDQTSSLWCGCWSGGWRARFETRFQRRTRCKRVWCTANPSRLNVHPLVWCGSLEGGDSSGAVLVIKPEIALSLF</sequence>
<gene>
    <name evidence="1" type="ORF">AVEN_267302_1</name>
</gene>
<evidence type="ECO:0000313" key="1">
    <source>
        <dbReference type="EMBL" id="GBM16905.1"/>
    </source>
</evidence>